<sequence>GDITTLPVDAIISPCGSAVPSQLQTEILGKAGADVVREYAKASRGMNPGDACVTKAGHLPAKFIIHTASPTTEDSATLQ</sequence>
<dbReference type="Gene3D" id="3.40.220.10">
    <property type="entry name" value="Leucine Aminopeptidase, subunit E, domain 1"/>
    <property type="match status" value="1"/>
</dbReference>
<dbReference type="OrthoDB" id="6133115at2759"/>
<dbReference type="Proteomes" id="UP000265618">
    <property type="component" value="Unassembled WGS sequence"/>
</dbReference>
<dbReference type="EMBL" id="BDIP01008892">
    <property type="protein sequence ID" value="GIQ92065.1"/>
    <property type="molecule type" value="Genomic_DNA"/>
</dbReference>
<dbReference type="AlphaFoldDB" id="A0A9K3DD41"/>
<dbReference type="InterPro" id="IPR043472">
    <property type="entry name" value="Macro_dom-like"/>
</dbReference>
<keyword evidence="3" id="KW-1185">Reference proteome</keyword>
<gene>
    <name evidence="2" type="ORF">KIPB_015617</name>
</gene>
<feature type="non-terminal residue" evidence="2">
    <location>
        <position position="1"/>
    </location>
</feature>
<dbReference type="InterPro" id="IPR002589">
    <property type="entry name" value="Macro_dom"/>
</dbReference>
<organism evidence="2 3">
    <name type="scientific">Kipferlia bialata</name>
    <dbReference type="NCBI Taxonomy" id="797122"/>
    <lineage>
        <taxon>Eukaryota</taxon>
        <taxon>Metamonada</taxon>
        <taxon>Carpediemonas-like organisms</taxon>
        <taxon>Kipferlia</taxon>
    </lineage>
</organism>
<dbReference type="SUPFAM" id="SSF52949">
    <property type="entry name" value="Macro domain-like"/>
    <property type="match status" value="1"/>
</dbReference>
<evidence type="ECO:0000313" key="2">
    <source>
        <dbReference type="EMBL" id="GIQ92065.1"/>
    </source>
</evidence>
<name>A0A9K3DD41_9EUKA</name>
<reference evidence="2 3" key="1">
    <citation type="journal article" date="2018" name="PLoS ONE">
        <title>The draft genome of Kipferlia bialata reveals reductive genome evolution in fornicate parasites.</title>
        <authorList>
            <person name="Tanifuji G."/>
            <person name="Takabayashi S."/>
            <person name="Kume K."/>
            <person name="Takagi M."/>
            <person name="Nakayama T."/>
            <person name="Kamikawa R."/>
            <person name="Inagaki Y."/>
            <person name="Hashimoto T."/>
        </authorList>
    </citation>
    <scope>NUCLEOTIDE SEQUENCE [LARGE SCALE GENOMIC DNA]</scope>
    <source>
        <strain evidence="2">NY0173</strain>
    </source>
</reference>
<feature type="non-terminal residue" evidence="2">
    <location>
        <position position="79"/>
    </location>
</feature>
<dbReference type="Pfam" id="PF01661">
    <property type="entry name" value="Macro"/>
    <property type="match status" value="1"/>
</dbReference>
<proteinExistence type="predicted"/>
<evidence type="ECO:0000313" key="3">
    <source>
        <dbReference type="Proteomes" id="UP000265618"/>
    </source>
</evidence>
<protein>
    <recommendedName>
        <fullName evidence="1">Macro domain-containing protein</fullName>
    </recommendedName>
</protein>
<comment type="caution">
    <text evidence="2">The sequence shown here is derived from an EMBL/GenBank/DDBJ whole genome shotgun (WGS) entry which is preliminary data.</text>
</comment>
<feature type="domain" description="Macro" evidence="1">
    <location>
        <begin position="1"/>
        <end position="79"/>
    </location>
</feature>
<accession>A0A9K3DD41</accession>
<dbReference type="PROSITE" id="PS51154">
    <property type="entry name" value="MACRO"/>
    <property type="match status" value="1"/>
</dbReference>
<evidence type="ECO:0000259" key="1">
    <source>
        <dbReference type="PROSITE" id="PS51154"/>
    </source>
</evidence>